<dbReference type="InterPro" id="IPR035396">
    <property type="entry name" value="Bac_rhamnosid6H"/>
</dbReference>
<protein>
    <submittedName>
        <fullName evidence="3">Bacterial alpha-L-rhamnosidase domain-containing protein</fullName>
    </submittedName>
</protein>
<dbReference type="GO" id="GO:0005975">
    <property type="term" value="P:carbohydrate metabolic process"/>
    <property type="evidence" value="ECO:0007669"/>
    <property type="project" value="InterPro"/>
</dbReference>
<gene>
    <name evidence="3" type="ORF">B0T11DRAFT_255493</name>
</gene>
<name>A0A8K0TEJ0_9PEZI</name>
<sequence length="800" mass="87010">MLSKSGPVVTPRSILRVEGQSEDSRVPLPFSLSKADDDGRSEIIFDYGTCQGGIPIFTITSASGPDDCIPFQVTYSETREGIDHEKGDGPFFLFSNAMDSYRCCQHEASRGTQTQTIEARLNQYSQRYQKISLILPNTSLTFSAIGFRKVRPDTVVKSTFSCSDPLLNSIWRDGVRTLDMCTVRQGETRPAWDVTAEGTRVYGSHWAPCRKGTAWTDKTVTFAARIEKGGASWGVHMVANGLVLCLDAETRTLSAVEGLSNTSSLLPVVPRGSWQVPPAVDLSDWFSVRTVVRGELVKVLIGDETVAEIVDVRIRPLLSGERVNTGSVAFGGPEGWITTYKGLRVTDPNDKVLYENSMLVADTESVHADFQVGSNPLACTVDGAKRDRACFGGDVFVMGPSLAYSTADFEAWKGSIELLASHQSANGYLGNLCPIQTPKHEGDDEPPSYAFYSLTYALLLAVSVKDYWMHSGDWDTVERCYPKLEKLVRFAETFANSDGLLEAPPGLQMTWFPMGGPVIGMSSGVNVAYYDALSSMAKMSRNDLARPWYLSRARELKDAISKHLWNSETGILRLGSSLPPDGFCQDINGYALSRGIIPCHRKTTTALAGHPSELPPAFQGMGHWDKFGVTSPYASGFAADALFSVQQGHSALDLVRRVWGTMSDPSSANYSGAHWEAMKVDGSPFNHDVSLAHGWSTWPVALLPRYLAGLCPLIPGWTKFGIEPVFAGLENVEASLETPAGKIEVTISFASDGAAGKLTVLAPPGSTSTTELPQGWVLQGPRDIDGTGQAVTREFRKMEV</sequence>
<dbReference type="SUPFAM" id="SSF48208">
    <property type="entry name" value="Six-hairpin glycosidases"/>
    <property type="match status" value="1"/>
</dbReference>
<evidence type="ECO:0000313" key="3">
    <source>
        <dbReference type="EMBL" id="KAH7362075.1"/>
    </source>
</evidence>
<reference evidence="3" key="1">
    <citation type="journal article" date="2021" name="Nat. Commun.">
        <title>Genetic determinants of endophytism in the Arabidopsis root mycobiome.</title>
        <authorList>
            <person name="Mesny F."/>
            <person name="Miyauchi S."/>
            <person name="Thiergart T."/>
            <person name="Pickel B."/>
            <person name="Atanasova L."/>
            <person name="Karlsson M."/>
            <person name="Huettel B."/>
            <person name="Barry K.W."/>
            <person name="Haridas S."/>
            <person name="Chen C."/>
            <person name="Bauer D."/>
            <person name="Andreopoulos W."/>
            <person name="Pangilinan J."/>
            <person name="LaButti K."/>
            <person name="Riley R."/>
            <person name="Lipzen A."/>
            <person name="Clum A."/>
            <person name="Drula E."/>
            <person name="Henrissat B."/>
            <person name="Kohler A."/>
            <person name="Grigoriev I.V."/>
            <person name="Martin F.M."/>
            <person name="Hacquard S."/>
        </authorList>
    </citation>
    <scope>NUCLEOTIDE SEQUENCE</scope>
    <source>
        <strain evidence="3">MPI-CAGE-AT-0016</strain>
    </source>
</reference>
<dbReference type="InterPro" id="IPR035398">
    <property type="entry name" value="Bac_rhamnosid_C"/>
</dbReference>
<dbReference type="InterPro" id="IPR008928">
    <property type="entry name" value="6-hairpin_glycosidase_sf"/>
</dbReference>
<dbReference type="InterPro" id="IPR012341">
    <property type="entry name" value="6hp_glycosidase-like_sf"/>
</dbReference>
<evidence type="ECO:0000313" key="4">
    <source>
        <dbReference type="Proteomes" id="UP000813385"/>
    </source>
</evidence>
<feature type="domain" description="Alpha-L-rhamnosidase six-hairpin glycosidase" evidence="1">
    <location>
        <begin position="374"/>
        <end position="576"/>
    </location>
</feature>
<keyword evidence="4" id="KW-1185">Reference proteome</keyword>
<dbReference type="AlphaFoldDB" id="A0A8K0TEJ0"/>
<proteinExistence type="predicted"/>
<dbReference type="GO" id="GO:0003824">
    <property type="term" value="F:catalytic activity"/>
    <property type="evidence" value="ECO:0007669"/>
    <property type="project" value="UniProtKB-ARBA"/>
</dbReference>
<dbReference type="Pfam" id="PF17389">
    <property type="entry name" value="Bac_rhamnosid6H"/>
    <property type="match status" value="1"/>
</dbReference>
<feature type="domain" description="Alpha-L-rhamnosidase C-terminal" evidence="2">
    <location>
        <begin position="709"/>
        <end position="774"/>
    </location>
</feature>
<evidence type="ECO:0000259" key="1">
    <source>
        <dbReference type="Pfam" id="PF17389"/>
    </source>
</evidence>
<comment type="caution">
    <text evidence="3">The sequence shown here is derived from an EMBL/GenBank/DDBJ whole genome shotgun (WGS) entry which is preliminary data.</text>
</comment>
<organism evidence="3 4">
    <name type="scientific">Plectosphaerella cucumerina</name>
    <dbReference type="NCBI Taxonomy" id="40658"/>
    <lineage>
        <taxon>Eukaryota</taxon>
        <taxon>Fungi</taxon>
        <taxon>Dikarya</taxon>
        <taxon>Ascomycota</taxon>
        <taxon>Pezizomycotina</taxon>
        <taxon>Sordariomycetes</taxon>
        <taxon>Hypocreomycetidae</taxon>
        <taxon>Glomerellales</taxon>
        <taxon>Plectosphaerellaceae</taxon>
        <taxon>Plectosphaerella</taxon>
    </lineage>
</organism>
<dbReference type="Gene3D" id="2.60.120.560">
    <property type="entry name" value="Exo-inulinase, domain 1"/>
    <property type="match status" value="1"/>
</dbReference>
<dbReference type="PANTHER" id="PTHR34987:SF4">
    <property type="entry name" value="ALPHA-L-RHAMNOSIDASE C-TERMINAL DOMAIN-CONTAINING PROTEIN"/>
    <property type="match status" value="1"/>
</dbReference>
<dbReference type="PANTHER" id="PTHR34987">
    <property type="entry name" value="C, PUTATIVE (AFU_ORTHOLOGUE AFUA_3G02880)-RELATED"/>
    <property type="match status" value="1"/>
</dbReference>
<evidence type="ECO:0000259" key="2">
    <source>
        <dbReference type="Pfam" id="PF17390"/>
    </source>
</evidence>
<dbReference type="EMBL" id="JAGPXD010000003">
    <property type="protein sequence ID" value="KAH7362075.1"/>
    <property type="molecule type" value="Genomic_DNA"/>
</dbReference>
<dbReference type="Proteomes" id="UP000813385">
    <property type="component" value="Unassembled WGS sequence"/>
</dbReference>
<dbReference type="Pfam" id="PF17390">
    <property type="entry name" value="Bac_rhamnosid_C"/>
    <property type="match status" value="1"/>
</dbReference>
<accession>A0A8K0TEJ0</accession>
<dbReference type="OrthoDB" id="10036721at2759"/>
<dbReference type="Gene3D" id="1.50.10.10">
    <property type="match status" value="1"/>
</dbReference>
<dbReference type="Gene3D" id="2.60.420.10">
    <property type="entry name" value="Maltose phosphorylase, domain 3"/>
    <property type="match status" value="1"/>
</dbReference>